<dbReference type="EMBL" id="JAUQSY010000003">
    <property type="protein sequence ID" value="MDO7874344.1"/>
    <property type="molecule type" value="Genomic_DNA"/>
</dbReference>
<dbReference type="RefSeq" id="WP_305005657.1">
    <property type="nucleotide sequence ID" value="NZ_JAUQSY010000003.1"/>
</dbReference>
<evidence type="ECO:0008006" key="3">
    <source>
        <dbReference type="Google" id="ProtNLM"/>
    </source>
</evidence>
<sequence length="333" mass="38843">MNLIDQLPLYKLYQEVPWQHLRALHQLRTIGETYIKIHDSPYCQHLVSKGLLDRKRPSADRTWRADEQRFNQEYDLKIGLLYQEAKQFLDAYDLDKAQARFTLAEIMGLQRIYTQCDILVKEERSRGYISSTFLGSSKLLKHSEALDRVVLRILSLEKYPQLDNILDRALMISGCPRGRRIVLCENDAYLRQPDKAEALRTALWYAGGNNIAKLQHSPDPDLAFYYSCDWDHHGLLIYARLRKMYEMRGYRLQLLTPVAVTKEKRKKVGSLNHNSKWDKAHWKTHLQGDDSEDSLFTLPQQRLISSLIAANEWIEEESNDLAELLLANNVLVD</sequence>
<evidence type="ECO:0000313" key="2">
    <source>
        <dbReference type="Proteomes" id="UP001176429"/>
    </source>
</evidence>
<organism evidence="1 2">
    <name type="scientific">Hymenobacter aranciens</name>
    <dbReference type="NCBI Taxonomy" id="3063996"/>
    <lineage>
        <taxon>Bacteria</taxon>
        <taxon>Pseudomonadati</taxon>
        <taxon>Bacteroidota</taxon>
        <taxon>Cytophagia</taxon>
        <taxon>Cytophagales</taxon>
        <taxon>Hymenobacteraceae</taxon>
        <taxon>Hymenobacter</taxon>
    </lineage>
</organism>
<dbReference type="Proteomes" id="UP001176429">
    <property type="component" value="Unassembled WGS sequence"/>
</dbReference>
<protein>
    <recommendedName>
        <fullName evidence="3">Wadjet protein JetD C-terminal domain-containing protein</fullName>
    </recommendedName>
</protein>
<accession>A0ABT9B9E0</accession>
<name>A0ABT9B9E0_9BACT</name>
<comment type="caution">
    <text evidence="1">The sequence shown here is derived from an EMBL/GenBank/DDBJ whole genome shotgun (WGS) entry which is preliminary data.</text>
</comment>
<keyword evidence="2" id="KW-1185">Reference proteome</keyword>
<evidence type="ECO:0000313" key="1">
    <source>
        <dbReference type="EMBL" id="MDO7874344.1"/>
    </source>
</evidence>
<proteinExistence type="predicted"/>
<reference evidence="1" key="1">
    <citation type="submission" date="2023-07" db="EMBL/GenBank/DDBJ databases">
        <authorList>
            <person name="Kim M.K."/>
        </authorList>
    </citation>
    <scope>NUCLEOTIDE SEQUENCE</scope>
    <source>
        <strain evidence="1">ASUV-10-1</strain>
    </source>
</reference>
<gene>
    <name evidence="1" type="ORF">Q5H93_06340</name>
</gene>